<evidence type="ECO:0000313" key="3">
    <source>
        <dbReference type="Proteomes" id="UP000005239"/>
    </source>
</evidence>
<dbReference type="EnsemblMetazoa" id="PPA35717.1">
    <property type="protein sequence ID" value="PPA35717.1"/>
    <property type="gene ID" value="WBGene00274086"/>
</dbReference>
<proteinExistence type="predicted"/>
<dbReference type="Proteomes" id="UP000005239">
    <property type="component" value="Unassembled WGS sequence"/>
</dbReference>
<reference evidence="3" key="1">
    <citation type="journal article" date="2008" name="Nat. Genet.">
        <title>The Pristionchus pacificus genome provides a unique perspective on nematode lifestyle and parasitism.</title>
        <authorList>
            <person name="Dieterich C."/>
            <person name="Clifton S.W."/>
            <person name="Schuster L.N."/>
            <person name="Chinwalla A."/>
            <person name="Delehaunty K."/>
            <person name="Dinkelacker I."/>
            <person name="Fulton L."/>
            <person name="Fulton R."/>
            <person name="Godfrey J."/>
            <person name="Minx P."/>
            <person name="Mitreva M."/>
            <person name="Roeseler W."/>
            <person name="Tian H."/>
            <person name="Witte H."/>
            <person name="Yang S.P."/>
            <person name="Wilson R.K."/>
            <person name="Sommer R.J."/>
        </authorList>
    </citation>
    <scope>NUCLEOTIDE SEQUENCE [LARGE SCALE GENOMIC DNA]</scope>
    <source>
        <strain evidence="3">PS312</strain>
    </source>
</reference>
<accession>A0A2A6BLT1</accession>
<evidence type="ECO:0000313" key="2">
    <source>
        <dbReference type="EnsemblMetazoa" id="PPA35717.1"/>
    </source>
</evidence>
<feature type="compositionally biased region" description="Low complexity" evidence="1">
    <location>
        <begin position="1"/>
        <end position="45"/>
    </location>
</feature>
<keyword evidence="3" id="KW-1185">Reference proteome</keyword>
<name>A0A2A6BLT1_PRIPA</name>
<feature type="region of interest" description="Disordered" evidence="1">
    <location>
        <begin position="1"/>
        <end position="72"/>
    </location>
</feature>
<sequence length="386" mass="41529">SSSSVAVMSSTPLKTQSTAKSSTSASASDSSVTTASTMATTPAFTPVSPGKMPAPPSSLPVSPISPASSKNSCISTRSDSISFGSILAPDPPSAEKATVAVSMTAVNEAKSEVELEEAHEIHCDHLSVYSQTSGTASYMTVEPVPDFALHYSKKKRPKSIHQGKLTLYGDAINAKRVVLHPHNAQPLRCKANPKLLKLLNSRQKAIRKANSRVRRDYQITAVRILPRDSSRPVIGDRDMGIGHVEVDQRSKIKDESEQTHIAALTEFIASPISAHSRLLISTKFDETNANVVSVDIDVIDERAGGREEEDDIEVRVPDAQVRADFYSTLDRPPVRSTESLANVLTDCEASTMMKAHDASTAKPISARPAGGLFSRMFKRLTFGVFG</sequence>
<organism evidence="2 3">
    <name type="scientific">Pristionchus pacificus</name>
    <name type="common">Parasitic nematode worm</name>
    <dbReference type="NCBI Taxonomy" id="54126"/>
    <lineage>
        <taxon>Eukaryota</taxon>
        <taxon>Metazoa</taxon>
        <taxon>Ecdysozoa</taxon>
        <taxon>Nematoda</taxon>
        <taxon>Chromadorea</taxon>
        <taxon>Rhabditida</taxon>
        <taxon>Rhabditina</taxon>
        <taxon>Diplogasteromorpha</taxon>
        <taxon>Diplogasteroidea</taxon>
        <taxon>Neodiplogasteridae</taxon>
        <taxon>Pristionchus</taxon>
    </lineage>
</organism>
<evidence type="ECO:0000256" key="1">
    <source>
        <dbReference type="SAM" id="MobiDB-lite"/>
    </source>
</evidence>
<reference evidence="2" key="2">
    <citation type="submission" date="2022-06" db="UniProtKB">
        <authorList>
            <consortium name="EnsemblMetazoa"/>
        </authorList>
    </citation>
    <scope>IDENTIFICATION</scope>
    <source>
        <strain evidence="2">PS312</strain>
    </source>
</reference>
<protein>
    <submittedName>
        <fullName evidence="2">Uncharacterized protein</fullName>
    </submittedName>
</protein>
<gene>
    <name evidence="2" type="primary">WBGene00274086</name>
</gene>
<feature type="compositionally biased region" description="Low complexity" evidence="1">
    <location>
        <begin position="59"/>
        <end position="69"/>
    </location>
</feature>
<dbReference type="AlphaFoldDB" id="A0A2A6BLT1"/>
<accession>A0A8R1YQ49</accession>